<feature type="region of interest" description="Disordered" evidence="1">
    <location>
        <begin position="493"/>
        <end position="519"/>
    </location>
</feature>
<name>A0A261Y7N9_9FUNG</name>
<comment type="caution">
    <text evidence="2">The sequence shown here is derived from an EMBL/GenBank/DDBJ whole genome shotgun (WGS) entry which is preliminary data.</text>
</comment>
<gene>
    <name evidence="2" type="ORF">BZG36_00316</name>
</gene>
<dbReference type="EMBL" id="MVBO01000002">
    <property type="protein sequence ID" value="OZJ06617.1"/>
    <property type="molecule type" value="Genomic_DNA"/>
</dbReference>
<keyword evidence="3" id="KW-1185">Reference proteome</keyword>
<reference evidence="2 3" key="1">
    <citation type="journal article" date="2017" name="Mycologia">
        <title>Bifiguratus adelaidae, gen. et sp. nov., a new member of Mucoromycotina in endophytic and soil-dwelling habitats.</title>
        <authorList>
            <person name="Torres-Cruz T.J."/>
            <person name="Billingsley Tobias T.L."/>
            <person name="Almatruk M."/>
            <person name="Hesse C."/>
            <person name="Kuske C.R."/>
            <person name="Desiro A."/>
            <person name="Benucci G.M."/>
            <person name="Bonito G."/>
            <person name="Stajich J.E."/>
            <person name="Dunlap C."/>
            <person name="Arnold A.E."/>
            <person name="Porras-Alfaro A."/>
        </authorList>
    </citation>
    <scope>NUCLEOTIDE SEQUENCE [LARGE SCALE GENOMIC DNA]</scope>
    <source>
        <strain evidence="2 3">AZ0501</strain>
    </source>
</reference>
<proteinExistence type="predicted"/>
<dbReference type="OrthoDB" id="5570013at2759"/>
<protein>
    <submittedName>
        <fullName evidence="2">Uncharacterized protein</fullName>
    </submittedName>
</protein>
<evidence type="ECO:0000256" key="1">
    <source>
        <dbReference type="SAM" id="MobiDB-lite"/>
    </source>
</evidence>
<evidence type="ECO:0000313" key="2">
    <source>
        <dbReference type="EMBL" id="OZJ06617.1"/>
    </source>
</evidence>
<feature type="region of interest" description="Disordered" evidence="1">
    <location>
        <begin position="1"/>
        <end position="105"/>
    </location>
</feature>
<evidence type="ECO:0000313" key="3">
    <source>
        <dbReference type="Proteomes" id="UP000242875"/>
    </source>
</evidence>
<dbReference type="Proteomes" id="UP000242875">
    <property type="component" value="Unassembled WGS sequence"/>
</dbReference>
<organism evidence="2 3">
    <name type="scientific">Bifiguratus adelaidae</name>
    <dbReference type="NCBI Taxonomy" id="1938954"/>
    <lineage>
        <taxon>Eukaryota</taxon>
        <taxon>Fungi</taxon>
        <taxon>Fungi incertae sedis</taxon>
        <taxon>Mucoromycota</taxon>
        <taxon>Mucoromycotina</taxon>
        <taxon>Endogonomycetes</taxon>
        <taxon>Endogonales</taxon>
        <taxon>Endogonales incertae sedis</taxon>
        <taxon>Bifiguratus</taxon>
    </lineage>
</organism>
<accession>A0A261Y7N9</accession>
<feature type="compositionally biased region" description="Low complexity" evidence="1">
    <location>
        <begin position="48"/>
        <end position="73"/>
    </location>
</feature>
<dbReference type="AlphaFoldDB" id="A0A261Y7N9"/>
<feature type="compositionally biased region" description="Basic and acidic residues" evidence="1">
    <location>
        <begin position="506"/>
        <end position="517"/>
    </location>
</feature>
<sequence length="536" mass="58089">MADKRDGKAYYNAEIDTSTAPPPYTPSPHHTDAGKGSESGPMGEYAVPNTPTAPGASAAASSSQAPNSQGPNNTADATLGPPPSAPSFDVPTNTERTPLIPPGHQSYYVAPTYRDPSIPAYNDWQKRHAQLIIFTIKITNDIGRRWGGPGWDWGCRDTWEWTEVQEAHFGNVSNVEFLVDGALTKGHIDITYSPDPTIRPIIRPKVFVSSEKLAVDISTKVIYEDTVDQGKLTYVLKTPQVIQLTDCVRLEMELVLPQTWLSPRTLSISVPNTSISSNDLTDIKFTNLILRTSNAPIKLDNVFAFQDVVLKSKNGGIFAQAQAGNTVDVDTKNALVELVANANPDLRRINIKSTNGKLRGALLAREIISASTTNGHIQFTRAEADIVNLSTSNSGIDGGDYRIKSAFKAVASNGGISATIGWRDGVFQEPVQIVTTTSNSAIHLSVADTYEGRFHLDTSNARAIVSVNSGDKFERAAGDVGLQNVDSLAPNEISYDMNEKNRKRGYKGDKSRRHDGNELTLYSSNSPVSLTFIGNV</sequence>